<keyword evidence="1" id="KW-0812">Transmembrane</keyword>
<feature type="transmembrane region" description="Helical" evidence="1">
    <location>
        <begin position="107"/>
        <end position="126"/>
    </location>
</feature>
<keyword evidence="3" id="KW-1185">Reference proteome</keyword>
<name>A0ABP0TUH3_9BRYO</name>
<evidence type="ECO:0000256" key="1">
    <source>
        <dbReference type="SAM" id="Phobius"/>
    </source>
</evidence>
<keyword evidence="1" id="KW-0472">Membrane</keyword>
<gene>
    <name evidence="2" type="ORF">CSSPTR1EN2_LOCUS7831</name>
</gene>
<evidence type="ECO:0000313" key="3">
    <source>
        <dbReference type="Proteomes" id="UP001497512"/>
    </source>
</evidence>
<protein>
    <recommendedName>
        <fullName evidence="4">Transmembrane protein</fullName>
    </recommendedName>
</protein>
<proteinExistence type="predicted"/>
<dbReference type="Proteomes" id="UP001497512">
    <property type="component" value="Chromosome 15"/>
</dbReference>
<sequence>MEVQLITTSVIPSSAVLVTGSLRTRKLDLYVKPLGLPRFGIIMKSSIQVPSSRGRRRRRQGLGFGGLQSVVTCAEKEDEEKELLEPAPRIDASQTPSWQRASMSSKIFMAALVWISLFFGICIMDNDVGGGRKGKRGPRI</sequence>
<accession>A0ABP0TUH3</accession>
<reference evidence="2" key="1">
    <citation type="submission" date="2024-02" db="EMBL/GenBank/DDBJ databases">
        <authorList>
            <consortium name="ELIXIR-Norway"/>
            <consortium name="Elixir Norway"/>
        </authorList>
    </citation>
    <scope>NUCLEOTIDE SEQUENCE</scope>
</reference>
<dbReference type="EMBL" id="OZ019907">
    <property type="protein sequence ID" value="CAK9205404.1"/>
    <property type="molecule type" value="Genomic_DNA"/>
</dbReference>
<organism evidence="2 3">
    <name type="scientific">Sphagnum troendelagicum</name>
    <dbReference type="NCBI Taxonomy" id="128251"/>
    <lineage>
        <taxon>Eukaryota</taxon>
        <taxon>Viridiplantae</taxon>
        <taxon>Streptophyta</taxon>
        <taxon>Embryophyta</taxon>
        <taxon>Bryophyta</taxon>
        <taxon>Sphagnophytina</taxon>
        <taxon>Sphagnopsida</taxon>
        <taxon>Sphagnales</taxon>
        <taxon>Sphagnaceae</taxon>
        <taxon>Sphagnum</taxon>
    </lineage>
</organism>
<keyword evidence="1" id="KW-1133">Transmembrane helix</keyword>
<evidence type="ECO:0008006" key="4">
    <source>
        <dbReference type="Google" id="ProtNLM"/>
    </source>
</evidence>
<evidence type="ECO:0000313" key="2">
    <source>
        <dbReference type="EMBL" id="CAK9205404.1"/>
    </source>
</evidence>